<evidence type="ECO:0000256" key="3">
    <source>
        <dbReference type="ARBA" id="ARBA00022763"/>
    </source>
</evidence>
<keyword evidence="6" id="KW-0269">Exonuclease</keyword>
<keyword evidence="1" id="KW-0540">Nuclease</keyword>
<evidence type="ECO:0000256" key="6">
    <source>
        <dbReference type="ARBA" id="ARBA00022839"/>
    </source>
</evidence>
<evidence type="ECO:0000313" key="12">
    <source>
        <dbReference type="EMBL" id="ACE05870.1"/>
    </source>
</evidence>
<dbReference type="PANTHER" id="PTHR30591:SF1">
    <property type="entry name" value="RECBCD ENZYME SUBUNIT RECC"/>
    <property type="match status" value="1"/>
</dbReference>
<proteinExistence type="predicted"/>
<keyword evidence="13" id="KW-1185">Reference proteome</keyword>
<keyword evidence="7" id="KW-0067">ATP-binding</keyword>
<evidence type="ECO:0000256" key="9">
    <source>
        <dbReference type="ARBA" id="ARBA00023204"/>
    </source>
</evidence>
<accession>B3ERL2</accession>
<dbReference type="Proteomes" id="UP000001227">
    <property type="component" value="Chromosome"/>
</dbReference>
<evidence type="ECO:0000313" key="11">
    <source>
        <dbReference type="EMBL" id="ACE05864.1"/>
    </source>
</evidence>
<dbReference type="SUPFAM" id="SSF52980">
    <property type="entry name" value="Restriction endonuclease-like"/>
    <property type="match status" value="1"/>
</dbReference>
<dbReference type="eggNOG" id="COG2887">
    <property type="taxonomic scope" value="Bacteria"/>
</dbReference>
<dbReference type="GO" id="GO:0004527">
    <property type="term" value="F:exonuclease activity"/>
    <property type="evidence" value="ECO:0007669"/>
    <property type="project" value="UniProtKB-KW"/>
</dbReference>
<dbReference type="Gene3D" id="3.40.50.300">
    <property type="entry name" value="P-loop containing nucleotide triphosphate hydrolases"/>
    <property type="match status" value="1"/>
</dbReference>
<evidence type="ECO:0000256" key="8">
    <source>
        <dbReference type="ARBA" id="ARBA00023125"/>
    </source>
</evidence>
<gene>
    <name evidence="11" type="ordered locus">Aasi_0454</name>
    <name evidence="12" type="ordered locus">Aasi_0460</name>
</gene>
<reference evidence="11 13" key="1">
    <citation type="journal article" date="2010" name="J. Bacteriol.">
        <title>The genome of the amoeba symbiont 'Candidatus Amoebophilus asiaticus' reveals common mechanisms for host cell interaction among amoeba-associated bacteria.</title>
        <authorList>
            <person name="Schmitz-Esser S."/>
            <person name="Tischler P."/>
            <person name="Arnold R."/>
            <person name="Montanaro J."/>
            <person name="Wagner M."/>
            <person name="Rattei T."/>
            <person name="Horn M."/>
        </authorList>
    </citation>
    <scope>NUCLEOTIDE SEQUENCE [LARGE SCALE GENOMIC DNA]</scope>
    <source>
        <strain evidence="11 13">5a2</strain>
    </source>
</reference>
<keyword evidence="4" id="KW-0378">Hydrolase</keyword>
<keyword evidence="8" id="KW-0238">DNA-binding</keyword>
<dbReference type="GO" id="GO:0006310">
    <property type="term" value="P:DNA recombination"/>
    <property type="evidence" value="ECO:0007669"/>
    <property type="project" value="TreeGrafter"/>
</dbReference>
<dbReference type="SUPFAM" id="SSF52540">
    <property type="entry name" value="P-loop containing nucleoside triphosphate hydrolases"/>
    <property type="match status" value="1"/>
</dbReference>
<keyword evidence="5" id="KW-0347">Helicase</keyword>
<name>B3ERL2_AMOA5</name>
<evidence type="ECO:0000256" key="7">
    <source>
        <dbReference type="ARBA" id="ARBA00022840"/>
    </source>
</evidence>
<evidence type="ECO:0000256" key="5">
    <source>
        <dbReference type="ARBA" id="ARBA00022806"/>
    </source>
</evidence>
<protein>
    <recommendedName>
        <fullName evidence="10">PD-(D/E)XK endonuclease-like domain-containing protein</fullName>
    </recommendedName>
</protein>
<dbReference type="Pfam" id="PF12705">
    <property type="entry name" value="PDDEXK_1"/>
    <property type="match status" value="1"/>
</dbReference>
<dbReference type="STRING" id="452471.Aasi_0454"/>
<dbReference type="Gene3D" id="3.90.320.10">
    <property type="match status" value="1"/>
</dbReference>
<dbReference type="eggNOG" id="COG0210">
    <property type="taxonomic scope" value="Bacteria"/>
</dbReference>
<dbReference type="GO" id="GO:0004386">
    <property type="term" value="F:helicase activity"/>
    <property type="evidence" value="ECO:0007669"/>
    <property type="project" value="UniProtKB-KW"/>
</dbReference>
<dbReference type="RefSeq" id="WP_012472631.1">
    <property type="nucleotide sequence ID" value="NC_010830.1"/>
</dbReference>
<organism evidence="11 13">
    <name type="scientific">Amoebophilus asiaticus (strain 5a2)</name>
    <dbReference type="NCBI Taxonomy" id="452471"/>
    <lineage>
        <taxon>Bacteria</taxon>
        <taxon>Pseudomonadati</taxon>
        <taxon>Bacteroidota</taxon>
        <taxon>Cytophagia</taxon>
        <taxon>Cytophagales</taxon>
        <taxon>Amoebophilaceae</taxon>
        <taxon>Candidatus Amoebophilus</taxon>
    </lineage>
</organism>
<dbReference type="InterPro" id="IPR011335">
    <property type="entry name" value="Restrct_endonuc-II-like"/>
</dbReference>
<keyword evidence="2" id="KW-0547">Nucleotide-binding</keyword>
<dbReference type="GO" id="GO:0006281">
    <property type="term" value="P:DNA repair"/>
    <property type="evidence" value="ECO:0007669"/>
    <property type="project" value="UniProtKB-KW"/>
</dbReference>
<keyword evidence="3" id="KW-0227">DNA damage</keyword>
<dbReference type="InterPro" id="IPR027417">
    <property type="entry name" value="P-loop_NTPase"/>
</dbReference>
<dbReference type="GO" id="GO:0005524">
    <property type="term" value="F:ATP binding"/>
    <property type="evidence" value="ECO:0007669"/>
    <property type="project" value="UniProtKB-KW"/>
</dbReference>
<dbReference type="GO" id="GO:0003677">
    <property type="term" value="F:DNA binding"/>
    <property type="evidence" value="ECO:0007669"/>
    <property type="project" value="UniProtKB-KW"/>
</dbReference>
<sequence length="969" mass="112551">MDNSYHSFLEEVTEDLFQQYTVADITRSIFILPGQKAVERFQQVLCNKIDNPAWLPQVLTLEPWIEQCSKITIAPNLDLLVLLYQTFQQFKAADEPFERFYGWGNMLLQDFDILDKCLVDPNQLFANLYEQKAITLTYEHLSEAQKEAIQSFWKSFEKRLSTQQQDFLKLWEILPHIYKRFTAELIKKGIGYAGLCYRELYNNLTKELLINYKHFFFIGFNALHPVEEKIFAWLHSNISTQFYWDTDAYYMNDKNQEAGYYLRHHQTKPYFQTSFKKPFPARIQNNFKKINFFEANTAAEQVELVSSQLQQLINQEGNSFQPHQAVIVLANEDLFLPMLHALPTNLQSVNTTLGYPITYTASYQLIEQILALQITTQQPTCPAGYFPTQAIIALLKHTPIKYCNQALASETIQLLTNHYTSYTSQKILSEASELYQAIFRPASSTIDIAQYVIDVMTLVKAQLEAQEDSSLALEEEALGELIKQLSYIQVIITPLYKVSIERFIQLFRQLIRSLQLTFKEKTSAKGIQILRIWETANLDFKYVFIVGMNEGNLPASTAQGSFIPYNLRKGYGLPTMDIFQATLDAYYFYRLLQRAQQVYITYNTPSSATNPKEVSRYLWQLLYESKLPIEQHYINTAIYTPTICPIIIKKDDGVLLKLEEFVVKNGQEKRSLTPAALNTYLGCSLRFYFRYILQLQVPQQLLIEDTDAIRFGSLFHKVMEKLYAPLQIARKGSMVQKNDLEKLKSQLQAIIAEVFSNALYSNHILQWGGEHLIEQEVMQKVVNKILEIDKKHTPFTLVGIEVGKQQSLMIHFRLTSDKVVALSGIIDRIDQKQDSIRVIDYKTGGDEKYVEQISNLFDRSTAQKTKVIFQTFFYAWLFKKHANNSAYKIMPGIVNTRSAFNTNFDPRLMVKQVDTKDYRYIEDITPYQSEFETGLELLLQEILDPQIPFIQTEDHFQCATCPYKRICER</sequence>
<dbReference type="EMBL" id="CP001102">
    <property type="protein sequence ID" value="ACE05864.1"/>
    <property type="molecule type" value="Genomic_DNA"/>
</dbReference>
<keyword evidence="9" id="KW-0234">DNA repair</keyword>
<dbReference type="EMBL" id="CP001102">
    <property type="protein sequence ID" value="ACE05870.1"/>
    <property type="molecule type" value="Genomic_DNA"/>
</dbReference>
<dbReference type="InterPro" id="IPR011604">
    <property type="entry name" value="PDDEXK-like_dom_sf"/>
</dbReference>
<evidence type="ECO:0000259" key="10">
    <source>
        <dbReference type="Pfam" id="PF12705"/>
    </source>
</evidence>
<dbReference type="OrthoDB" id="9762792at2"/>
<dbReference type="HOGENOM" id="CLU_013279_0_0_10"/>
<dbReference type="KEGG" id="aas:Aasi_0460"/>
<evidence type="ECO:0000313" key="13">
    <source>
        <dbReference type="Proteomes" id="UP000001227"/>
    </source>
</evidence>
<dbReference type="PANTHER" id="PTHR30591">
    <property type="entry name" value="RECBCD ENZYME SUBUNIT RECC"/>
    <property type="match status" value="1"/>
</dbReference>
<evidence type="ECO:0000256" key="4">
    <source>
        <dbReference type="ARBA" id="ARBA00022801"/>
    </source>
</evidence>
<evidence type="ECO:0000256" key="2">
    <source>
        <dbReference type="ARBA" id="ARBA00022741"/>
    </source>
</evidence>
<dbReference type="AlphaFoldDB" id="B3ERL2"/>
<dbReference type="InterPro" id="IPR038726">
    <property type="entry name" value="PDDEXK_AddAB-type"/>
</dbReference>
<feature type="domain" description="PD-(D/E)XK endonuclease-like" evidence="10">
    <location>
        <begin position="672"/>
        <end position="968"/>
    </location>
</feature>
<dbReference type="KEGG" id="aas:Aasi_0454"/>
<evidence type="ECO:0000256" key="1">
    <source>
        <dbReference type="ARBA" id="ARBA00022722"/>
    </source>
</evidence>